<feature type="domain" description="DUF305" evidence="2">
    <location>
        <begin position="54"/>
        <end position="205"/>
    </location>
</feature>
<feature type="signal peptide" evidence="1">
    <location>
        <begin position="1"/>
        <end position="26"/>
    </location>
</feature>
<dbReference type="PANTHER" id="PTHR36933:SF1">
    <property type="entry name" value="SLL0788 PROTEIN"/>
    <property type="match status" value="1"/>
</dbReference>
<gene>
    <name evidence="3" type="ORF">H1R13_05640</name>
</gene>
<evidence type="ECO:0000313" key="4">
    <source>
        <dbReference type="Proteomes" id="UP000517694"/>
    </source>
</evidence>
<evidence type="ECO:0000259" key="2">
    <source>
        <dbReference type="Pfam" id="PF03713"/>
    </source>
</evidence>
<dbReference type="RefSeq" id="WP_159672303.1">
    <property type="nucleotide sequence ID" value="NZ_JACMHY010000002.1"/>
</dbReference>
<organism evidence="3 4">
    <name type="scientific">Streptomyces mexicanus</name>
    <dbReference type="NCBI Taxonomy" id="178566"/>
    <lineage>
        <taxon>Bacteria</taxon>
        <taxon>Bacillati</taxon>
        <taxon>Actinomycetota</taxon>
        <taxon>Actinomycetes</taxon>
        <taxon>Kitasatosporales</taxon>
        <taxon>Streptomycetaceae</taxon>
        <taxon>Streptomyces</taxon>
    </lineage>
</organism>
<sequence length="212" mass="23307">MRYRRVASALLTAACLLGAATTSADAEAGQTPVAAAADSAPASTNPQVESNNADADFVAMMIPHHQQALILSRLAPSRSSDSDVRALANRIDVEQGLEIYMMQSWQEWNGLEKTDPQQSYEEMLRDPMMVEMMGMATPEELDRLSAATGNAFDVQYLRLMSKHHNGAIGMLTEVLTNGTDETIQTWATDMLATQYAQVQMMQKMLDDRTQTS</sequence>
<proteinExistence type="predicted"/>
<dbReference type="EMBL" id="JACMHY010000002">
    <property type="protein sequence ID" value="MBC2864492.1"/>
    <property type="molecule type" value="Genomic_DNA"/>
</dbReference>
<dbReference type="PANTHER" id="PTHR36933">
    <property type="entry name" value="SLL0788 PROTEIN"/>
    <property type="match status" value="1"/>
</dbReference>
<keyword evidence="1" id="KW-0732">Signal</keyword>
<keyword evidence="4" id="KW-1185">Reference proteome</keyword>
<dbReference type="Proteomes" id="UP000517694">
    <property type="component" value="Unassembled WGS sequence"/>
</dbReference>
<comment type="caution">
    <text evidence="3">The sequence shown here is derived from an EMBL/GenBank/DDBJ whole genome shotgun (WGS) entry which is preliminary data.</text>
</comment>
<dbReference type="InterPro" id="IPR005183">
    <property type="entry name" value="DUF305_CopM-like"/>
</dbReference>
<reference evidence="3 4" key="1">
    <citation type="submission" date="2020-08" db="EMBL/GenBank/DDBJ databases">
        <title>Whole-Genome Sequence of French Clinical Streptomyces mexicanus Strain Q0842.</title>
        <authorList>
            <person name="Boxberger M."/>
            <person name="La Scola B."/>
        </authorList>
    </citation>
    <scope>NUCLEOTIDE SEQUENCE [LARGE SCALE GENOMIC DNA]</scope>
    <source>
        <strain evidence="3 4">Marseille-Q0842</strain>
    </source>
</reference>
<feature type="chain" id="PRO_5031105212" evidence="1">
    <location>
        <begin position="27"/>
        <end position="212"/>
    </location>
</feature>
<evidence type="ECO:0000313" key="3">
    <source>
        <dbReference type="EMBL" id="MBC2864492.1"/>
    </source>
</evidence>
<dbReference type="InterPro" id="IPR012347">
    <property type="entry name" value="Ferritin-like"/>
</dbReference>
<dbReference type="OrthoDB" id="26872at2"/>
<dbReference type="AlphaFoldDB" id="A0A7X1HWI8"/>
<evidence type="ECO:0000256" key="1">
    <source>
        <dbReference type="SAM" id="SignalP"/>
    </source>
</evidence>
<accession>A0A7X1HWI8</accession>
<dbReference type="Gene3D" id="1.20.1260.10">
    <property type="match status" value="1"/>
</dbReference>
<dbReference type="Pfam" id="PF03713">
    <property type="entry name" value="DUF305"/>
    <property type="match status" value="1"/>
</dbReference>
<name>A0A7X1HWI8_9ACTN</name>
<protein>
    <submittedName>
        <fullName evidence="3">DUF305 domain-containing protein</fullName>
    </submittedName>
</protein>